<organism evidence="1 2">
    <name type="scientific">Schizopora paradoxa</name>
    <dbReference type="NCBI Taxonomy" id="27342"/>
    <lineage>
        <taxon>Eukaryota</taxon>
        <taxon>Fungi</taxon>
        <taxon>Dikarya</taxon>
        <taxon>Basidiomycota</taxon>
        <taxon>Agaricomycotina</taxon>
        <taxon>Agaricomycetes</taxon>
        <taxon>Hymenochaetales</taxon>
        <taxon>Schizoporaceae</taxon>
        <taxon>Schizopora</taxon>
    </lineage>
</organism>
<reference evidence="1 2" key="1">
    <citation type="submission" date="2015-04" db="EMBL/GenBank/DDBJ databases">
        <title>Complete genome sequence of Schizopora paradoxa KUC8140, a cosmopolitan wood degrader in East Asia.</title>
        <authorList>
            <consortium name="DOE Joint Genome Institute"/>
            <person name="Min B."/>
            <person name="Park H."/>
            <person name="Jang Y."/>
            <person name="Kim J.-J."/>
            <person name="Kim K.H."/>
            <person name="Pangilinan J."/>
            <person name="Lipzen A."/>
            <person name="Riley R."/>
            <person name="Grigoriev I.V."/>
            <person name="Spatafora J.W."/>
            <person name="Choi I.-G."/>
        </authorList>
    </citation>
    <scope>NUCLEOTIDE SEQUENCE [LARGE SCALE GENOMIC DNA]</scope>
    <source>
        <strain evidence="1 2">KUC8140</strain>
    </source>
</reference>
<dbReference type="Proteomes" id="UP000053477">
    <property type="component" value="Unassembled WGS sequence"/>
</dbReference>
<gene>
    <name evidence="1" type="ORF">SCHPADRAFT_828187</name>
</gene>
<proteinExistence type="predicted"/>
<accession>A0A0H2RP15</accession>
<dbReference type="InParanoid" id="A0A0H2RP15"/>
<sequence>MRPRTPALKFSSPKLTDIDVEHHANSNSQTRRSAGPLEDTLANPFAPFLQEEVLVTPYRSELNKDAEFQEQLNSMLLSFVLKFHSWSTSRPAVETAAAGSKLSDDAQNIIAIEKEQGMSQFRPSFFGMPLPRDSFESRQRLLEFISRMKDALAVLTGLR</sequence>
<name>A0A0H2RP15_9AGAM</name>
<dbReference type="AlphaFoldDB" id="A0A0H2RP15"/>
<evidence type="ECO:0000313" key="2">
    <source>
        <dbReference type="Proteomes" id="UP000053477"/>
    </source>
</evidence>
<dbReference type="OrthoDB" id="3224400at2759"/>
<dbReference type="EMBL" id="KQ085961">
    <property type="protein sequence ID" value="KLO13352.1"/>
    <property type="molecule type" value="Genomic_DNA"/>
</dbReference>
<protein>
    <submittedName>
        <fullName evidence="1">Uncharacterized protein</fullName>
    </submittedName>
</protein>
<evidence type="ECO:0000313" key="1">
    <source>
        <dbReference type="EMBL" id="KLO13352.1"/>
    </source>
</evidence>
<keyword evidence="2" id="KW-1185">Reference proteome</keyword>